<keyword evidence="7" id="KW-1185">Reference proteome</keyword>
<keyword evidence="1" id="KW-0698">rRNA processing</keyword>
<protein>
    <recommendedName>
        <fullName evidence="5">S-adenosylmethionine-dependent methyltransferase domain-containing protein</fullName>
    </recommendedName>
</protein>
<dbReference type="Pfam" id="PF10672">
    <property type="entry name" value="Methyltrans_SAM"/>
    <property type="match status" value="1"/>
</dbReference>
<dbReference type="eggNOG" id="COG1092">
    <property type="taxonomic scope" value="Bacteria"/>
</dbReference>
<dbReference type="GO" id="GO:0008168">
    <property type="term" value="F:methyltransferase activity"/>
    <property type="evidence" value="ECO:0007669"/>
    <property type="project" value="UniProtKB-KW"/>
</dbReference>
<feature type="domain" description="S-adenosylmethionine-dependent methyltransferase" evidence="5">
    <location>
        <begin position="73"/>
        <end position="356"/>
    </location>
</feature>
<dbReference type="InterPro" id="IPR029063">
    <property type="entry name" value="SAM-dependent_MTases_sf"/>
</dbReference>
<dbReference type="STRING" id="425104.Ssed_0704"/>
<keyword evidence="2" id="KW-0489">Methyltransferase</keyword>
<evidence type="ECO:0000256" key="4">
    <source>
        <dbReference type="ARBA" id="ARBA00022691"/>
    </source>
</evidence>
<dbReference type="Gene3D" id="3.30.750.80">
    <property type="entry name" value="RNA methyltransferase domain (HRMD) like"/>
    <property type="match status" value="1"/>
</dbReference>
<proteinExistence type="predicted"/>
<dbReference type="GO" id="GO:0032259">
    <property type="term" value="P:methylation"/>
    <property type="evidence" value="ECO:0007669"/>
    <property type="project" value="UniProtKB-KW"/>
</dbReference>
<evidence type="ECO:0000256" key="3">
    <source>
        <dbReference type="ARBA" id="ARBA00022679"/>
    </source>
</evidence>
<accession>A8FR42</accession>
<evidence type="ECO:0000259" key="5">
    <source>
        <dbReference type="Pfam" id="PF10672"/>
    </source>
</evidence>
<dbReference type="KEGG" id="sse:Ssed_0704"/>
<evidence type="ECO:0000313" key="6">
    <source>
        <dbReference type="EMBL" id="ABV35315.1"/>
    </source>
</evidence>
<name>A8FR42_SHESH</name>
<dbReference type="CDD" id="cd02440">
    <property type="entry name" value="AdoMet_MTases"/>
    <property type="match status" value="1"/>
</dbReference>
<gene>
    <name evidence="6" type="ordered locus">Ssed_0704</name>
</gene>
<reference evidence="6 7" key="1">
    <citation type="submission" date="2007-08" db="EMBL/GenBank/DDBJ databases">
        <title>Complete sequence of Shewanella sediminis HAW-EB3.</title>
        <authorList>
            <consortium name="US DOE Joint Genome Institute"/>
            <person name="Copeland A."/>
            <person name="Lucas S."/>
            <person name="Lapidus A."/>
            <person name="Barry K."/>
            <person name="Glavina del Rio T."/>
            <person name="Dalin E."/>
            <person name="Tice H."/>
            <person name="Pitluck S."/>
            <person name="Chertkov O."/>
            <person name="Brettin T."/>
            <person name="Bruce D."/>
            <person name="Detter J.C."/>
            <person name="Han C."/>
            <person name="Schmutz J."/>
            <person name="Larimer F."/>
            <person name="Land M."/>
            <person name="Hauser L."/>
            <person name="Kyrpides N."/>
            <person name="Kim E."/>
            <person name="Zhao J.-S."/>
            <person name="Richardson P."/>
        </authorList>
    </citation>
    <scope>NUCLEOTIDE SEQUENCE [LARGE SCALE GENOMIC DNA]</scope>
    <source>
        <strain evidence="6 7">HAW-EB3</strain>
    </source>
</reference>
<dbReference type="AlphaFoldDB" id="A8FR42"/>
<evidence type="ECO:0000256" key="2">
    <source>
        <dbReference type="ARBA" id="ARBA00022603"/>
    </source>
</evidence>
<dbReference type="Proteomes" id="UP000002015">
    <property type="component" value="Chromosome"/>
</dbReference>
<dbReference type="PANTHER" id="PTHR43042">
    <property type="entry name" value="SAM-DEPENDENT METHYLTRANSFERASE"/>
    <property type="match status" value="1"/>
</dbReference>
<dbReference type="GO" id="GO:0006364">
    <property type="term" value="P:rRNA processing"/>
    <property type="evidence" value="ECO:0007669"/>
    <property type="project" value="UniProtKB-KW"/>
</dbReference>
<dbReference type="Gene3D" id="3.40.50.150">
    <property type="entry name" value="Vaccinia Virus protein VP39"/>
    <property type="match status" value="1"/>
</dbReference>
<keyword evidence="3" id="KW-0808">Transferase</keyword>
<dbReference type="SUPFAM" id="SSF53335">
    <property type="entry name" value="S-adenosyl-L-methionine-dependent methyltransferases"/>
    <property type="match status" value="1"/>
</dbReference>
<dbReference type="InterPro" id="IPR019614">
    <property type="entry name" value="SAM-dep_methyl-trfase"/>
</dbReference>
<keyword evidence="4" id="KW-0949">S-adenosyl-L-methionine</keyword>
<sequence length="363" mass="40266" precursor="true">MFGIMRPSLLFIRNTCLLSPALNTSIMTMSIPSLLANALEKRQDLLAQVKADNTDCFRVFHGTVEGVNGLNIDRYGDAWLIQTFHQTLGEDELQQIQASLVQLADLPIVYNDRSNKNSRVLNSMDAETEAFAQSAQVMQENGIKFTTKLRHEGQDPLLFLDMRVGREFVKANSHNKTVLNLFSYTCGIGTAAAVGGAKRVVNIDFSSFALAAGKKNAELNDVTQVCEFIQSDAFPALRQLAGLKVGGRRNQKLPAYPKLSATQFDLVFLDPPRFAKSPFGTVDLINDYQSLFKPALLTTKKGGTIVCCNNVAKVERDTWFNALVRCVEKQGRSVTNHTWLNCHEDFPSFDGNHPLKMVALTID</sequence>
<organism evidence="6 7">
    <name type="scientific">Shewanella sediminis (strain HAW-EB3)</name>
    <dbReference type="NCBI Taxonomy" id="425104"/>
    <lineage>
        <taxon>Bacteria</taxon>
        <taxon>Pseudomonadati</taxon>
        <taxon>Pseudomonadota</taxon>
        <taxon>Gammaproteobacteria</taxon>
        <taxon>Alteromonadales</taxon>
        <taxon>Shewanellaceae</taxon>
        <taxon>Shewanella</taxon>
    </lineage>
</organism>
<evidence type="ECO:0000256" key="1">
    <source>
        <dbReference type="ARBA" id="ARBA00022552"/>
    </source>
</evidence>
<dbReference type="PANTHER" id="PTHR43042:SF3">
    <property type="entry name" value="RIBOSOMAL RNA LARGE SUBUNIT METHYLTRANSFERASE YWBD-RELATED"/>
    <property type="match status" value="1"/>
</dbReference>
<dbReference type="HOGENOM" id="CLU_014042_1_0_6"/>
<evidence type="ECO:0000313" key="7">
    <source>
        <dbReference type="Proteomes" id="UP000002015"/>
    </source>
</evidence>
<dbReference type="EMBL" id="CP000821">
    <property type="protein sequence ID" value="ABV35315.1"/>
    <property type="molecule type" value="Genomic_DNA"/>
</dbReference>